<protein>
    <recommendedName>
        <fullName evidence="3">TFIIB-type domain-containing protein</fullName>
    </recommendedName>
</protein>
<keyword evidence="1" id="KW-0175">Coiled coil</keyword>
<accession>A0A6C0BVE6</accession>
<dbReference type="Pfam" id="PF04947">
    <property type="entry name" value="Pox_VLTF3"/>
    <property type="match status" value="1"/>
</dbReference>
<evidence type="ECO:0000313" key="2">
    <source>
        <dbReference type="EMBL" id="QHS95509.1"/>
    </source>
</evidence>
<reference evidence="2" key="1">
    <citation type="journal article" date="2020" name="Nature">
        <title>Giant virus diversity and host interactions through global metagenomics.</title>
        <authorList>
            <person name="Schulz F."/>
            <person name="Roux S."/>
            <person name="Paez-Espino D."/>
            <person name="Jungbluth S."/>
            <person name="Walsh D.A."/>
            <person name="Denef V.J."/>
            <person name="McMahon K.D."/>
            <person name="Konstantinidis K.T."/>
            <person name="Eloe-Fadrosh E.A."/>
            <person name="Kyrpides N.C."/>
            <person name="Woyke T."/>
        </authorList>
    </citation>
    <scope>NUCLEOTIDE SEQUENCE</scope>
    <source>
        <strain evidence="2">GVMAG-M-3300018868-6</strain>
    </source>
</reference>
<feature type="coiled-coil region" evidence="1">
    <location>
        <begin position="66"/>
        <end position="93"/>
    </location>
</feature>
<name>A0A6C0BVE6_9ZZZZ</name>
<evidence type="ECO:0000256" key="1">
    <source>
        <dbReference type="SAM" id="Coils"/>
    </source>
</evidence>
<dbReference type="EMBL" id="MN739253">
    <property type="protein sequence ID" value="QHS95509.1"/>
    <property type="molecule type" value="Genomic_DNA"/>
</dbReference>
<evidence type="ECO:0008006" key="3">
    <source>
        <dbReference type="Google" id="ProtNLM"/>
    </source>
</evidence>
<dbReference type="AlphaFoldDB" id="A0A6C0BVE6"/>
<dbReference type="InterPro" id="IPR007031">
    <property type="entry name" value="Poxvirus_VLTF3"/>
</dbReference>
<organism evidence="2">
    <name type="scientific">viral metagenome</name>
    <dbReference type="NCBI Taxonomy" id="1070528"/>
    <lineage>
        <taxon>unclassified sequences</taxon>
        <taxon>metagenomes</taxon>
        <taxon>organismal metagenomes</taxon>
    </lineage>
</organism>
<sequence length="384" mass="45863">MPTFKYKTNKKIDVDDKTLVTLDSKHSEFVSKFDNYEEELIPSLFEEKSFLTSEITGNSLLSLDEILDMKDRIKEINAEIRELEREKKEYYLNNTKHIFNYFEKKKQQQVEQVKQEVSARQQLLNSFFKKKDNQQQPQPAQNQSFQSHVSYLKNVDERFIDVNDYIINHETCPCNGGELIPVESDGILVCNKCGRQYSYLIESDKPSYKEPPQEVCFYAYKRINHFKEILAQFQGKETTQIPEEVIENIKLQIKKERISATREQLYYNVCKDILKKLNYNKYYEHINFIKHKLGITPPIMSPQLEDKLCNLFLEIEKYFSKHCPNVRINFLNYYFVLYKFCELLGENKYLSEIPMLKDDDKKVEQDEIWRKICDDIGWVFYPTC</sequence>
<dbReference type="GO" id="GO:0046782">
    <property type="term" value="P:regulation of viral transcription"/>
    <property type="evidence" value="ECO:0007669"/>
    <property type="project" value="InterPro"/>
</dbReference>
<proteinExistence type="predicted"/>